<gene>
    <name evidence="4" type="ORF">DIY07_08905</name>
    <name evidence="3" type="ORF">DQ08_08800</name>
</gene>
<keyword evidence="2" id="KW-0732">Signal</keyword>
<dbReference type="OrthoDB" id="2235960at2"/>
<dbReference type="KEGG" id="sio:DW64_08785"/>
<proteinExistence type="predicted"/>
<evidence type="ECO:0000313" key="6">
    <source>
        <dbReference type="Proteomes" id="UP000269148"/>
    </source>
</evidence>
<evidence type="ECO:0000313" key="5">
    <source>
        <dbReference type="Proteomes" id="UP000025245"/>
    </source>
</evidence>
<evidence type="ECO:0000256" key="2">
    <source>
        <dbReference type="SAM" id="SignalP"/>
    </source>
</evidence>
<dbReference type="KEGG" id="siq:DQ08_08800"/>
<evidence type="ECO:0000256" key="1">
    <source>
        <dbReference type="SAM" id="MobiDB-lite"/>
    </source>
</evidence>
<reference evidence="3 5" key="1">
    <citation type="journal article" date="2014" name="Genome Announc.">
        <title>Complete Genome Sequence of a Virulent Strain, Streptococcus iniae ISET0901, Isolated from Diseased Tilapia.</title>
        <authorList>
            <person name="Pridgeon J.W."/>
            <person name="Zhang D."/>
            <person name="Zhang L."/>
        </authorList>
    </citation>
    <scope>NUCLEOTIDE SEQUENCE [LARGE SCALE GENOMIC DNA]</scope>
    <source>
        <strain evidence="3 5">ISET0901</strain>
    </source>
</reference>
<name>A0A1J0N1F2_STRIN</name>
<dbReference type="Proteomes" id="UP000269148">
    <property type="component" value="Unassembled WGS sequence"/>
</dbReference>
<dbReference type="EMBL" id="QLQD01000076">
    <property type="protein sequence ID" value="RLU55243.1"/>
    <property type="molecule type" value="Genomic_DNA"/>
</dbReference>
<protein>
    <submittedName>
        <fullName evidence="4">Lipoprotein BUG3</fullName>
    </submittedName>
</protein>
<dbReference type="EMBL" id="CP007586">
    <property type="protein sequence ID" value="AHY16533.1"/>
    <property type="molecule type" value="Genomic_DNA"/>
</dbReference>
<keyword evidence="4" id="KW-0449">Lipoprotein</keyword>
<dbReference type="AlphaFoldDB" id="A0A1J0N1F2"/>
<dbReference type="STRING" id="1346.BMF34_08795"/>
<feature type="signal peptide" evidence="2">
    <location>
        <begin position="1"/>
        <end position="24"/>
    </location>
</feature>
<evidence type="ECO:0000313" key="4">
    <source>
        <dbReference type="EMBL" id="RLU55243.1"/>
    </source>
</evidence>
<sequence>MYKRLKCVLAIVSLGIILVGCQMNNEEKSPKNETKTSKHVSHQKMTKKQQLAYLKEHEQEIIDYVKSQNNKIESVQIDWSDIRWSKGGNGTPQGGGEGILLFGEINNNSESSWRVDIDSEKGRLDLKNMYLGQPIRIGGKIFE</sequence>
<feature type="chain" id="PRO_5039017126" evidence="2">
    <location>
        <begin position="25"/>
        <end position="143"/>
    </location>
</feature>
<dbReference type="Proteomes" id="UP000025245">
    <property type="component" value="Chromosome"/>
</dbReference>
<keyword evidence="5" id="KW-1185">Reference proteome</keyword>
<feature type="compositionally biased region" description="Basic and acidic residues" evidence="1">
    <location>
        <begin position="26"/>
        <end position="36"/>
    </location>
</feature>
<feature type="region of interest" description="Disordered" evidence="1">
    <location>
        <begin position="26"/>
        <end position="45"/>
    </location>
</feature>
<reference evidence="4 6" key="2">
    <citation type="submission" date="2018-06" db="EMBL/GenBank/DDBJ databases">
        <title>Mutators as drivers of adaptation in pathogenic bacteria and a risk factor for host jumps and vaccine escape.</title>
        <authorList>
            <person name="Barnes A.C."/>
            <person name="Silayeva O."/>
        </authorList>
    </citation>
    <scope>NUCLEOTIDE SEQUENCE [LARGE SCALE GENOMIC DNA]</scope>
    <source>
        <strain evidence="4 6">QMA0445</strain>
    </source>
</reference>
<evidence type="ECO:0000313" key="3">
    <source>
        <dbReference type="EMBL" id="AHY16533.1"/>
    </source>
</evidence>
<accession>A0A1J0N1F2</accession>
<dbReference type="PROSITE" id="PS51257">
    <property type="entry name" value="PROKAR_LIPOPROTEIN"/>
    <property type="match status" value="1"/>
</dbReference>
<organism evidence="4 6">
    <name type="scientific">Streptococcus iniae</name>
    <name type="common">Streptococcus shiloi</name>
    <dbReference type="NCBI Taxonomy" id="1346"/>
    <lineage>
        <taxon>Bacteria</taxon>
        <taxon>Bacillati</taxon>
        <taxon>Bacillota</taxon>
        <taxon>Bacilli</taxon>
        <taxon>Lactobacillales</taxon>
        <taxon>Streptococcaceae</taxon>
        <taxon>Streptococcus</taxon>
    </lineage>
</organism>